<organism evidence="1 2">
    <name type="scientific">Catenovulum maritimum</name>
    <dbReference type="NCBI Taxonomy" id="1513271"/>
    <lineage>
        <taxon>Bacteria</taxon>
        <taxon>Pseudomonadati</taxon>
        <taxon>Pseudomonadota</taxon>
        <taxon>Gammaproteobacteria</taxon>
        <taxon>Alteromonadales</taxon>
        <taxon>Alteromonadaceae</taxon>
        <taxon>Catenovulum</taxon>
    </lineage>
</organism>
<reference evidence="1 2" key="1">
    <citation type="submission" date="2015-04" db="EMBL/GenBank/DDBJ databases">
        <title>Draft Genome Sequence of the Novel Agar-Digesting Marine Bacterium Q1.</title>
        <authorList>
            <person name="Li Y."/>
            <person name="Li D."/>
            <person name="Chen G."/>
            <person name="Du Z."/>
        </authorList>
    </citation>
    <scope>NUCLEOTIDE SEQUENCE [LARGE SCALE GENOMIC DNA]</scope>
    <source>
        <strain evidence="1 2">Q1</strain>
    </source>
</reference>
<dbReference type="RefSeq" id="WP_048693806.1">
    <property type="nucleotide sequence ID" value="NZ_KQ130497.1"/>
</dbReference>
<sequence>MQAISKVIIFTLIIISTSVYAENVNSKNSAKAFFSEHNYVLTEIILKLDSNKLISRVDPDLGTLLIKDYEQFSETEKKTLAELMVTCKNLGIINIAVTRYDSGEIMAIWFTLNSEGILARGTATSLFYLKDPSLFARFKAAYDAKTEQINDSWYVWENIPSRP</sequence>
<name>A0A0J8GUQ4_9ALTE</name>
<evidence type="ECO:0000313" key="2">
    <source>
        <dbReference type="Proteomes" id="UP000037600"/>
    </source>
</evidence>
<comment type="caution">
    <text evidence="1">The sequence shown here is derived from an EMBL/GenBank/DDBJ whole genome shotgun (WGS) entry which is preliminary data.</text>
</comment>
<proteinExistence type="predicted"/>
<dbReference type="EMBL" id="LAZL01000024">
    <property type="protein sequence ID" value="KMT64428.1"/>
    <property type="molecule type" value="Genomic_DNA"/>
</dbReference>
<accession>A0A0J8GUQ4</accession>
<evidence type="ECO:0000313" key="1">
    <source>
        <dbReference type="EMBL" id="KMT64428.1"/>
    </source>
</evidence>
<dbReference type="STRING" id="1513271.XM47_14110"/>
<keyword evidence="2" id="KW-1185">Reference proteome</keyword>
<dbReference type="Proteomes" id="UP000037600">
    <property type="component" value="Unassembled WGS sequence"/>
</dbReference>
<dbReference type="AlphaFoldDB" id="A0A0J8GUQ4"/>
<gene>
    <name evidence="1" type="ORF">XM47_14110</name>
</gene>
<protein>
    <submittedName>
        <fullName evidence="1">Uncharacterized protein</fullName>
    </submittedName>
</protein>